<gene>
    <name evidence="1" type="ORF">X801_10557</name>
</gene>
<protein>
    <recommendedName>
        <fullName evidence="3">Histone deacetylase domain-containing protein</fullName>
    </recommendedName>
</protein>
<organism evidence="1 2">
    <name type="scientific">Opisthorchis viverrini</name>
    <name type="common">Southeast Asian liver fluke</name>
    <dbReference type="NCBI Taxonomy" id="6198"/>
    <lineage>
        <taxon>Eukaryota</taxon>
        <taxon>Metazoa</taxon>
        <taxon>Spiralia</taxon>
        <taxon>Lophotrochozoa</taxon>
        <taxon>Platyhelminthes</taxon>
        <taxon>Trematoda</taxon>
        <taxon>Digenea</taxon>
        <taxon>Opisthorchiida</taxon>
        <taxon>Opisthorchiata</taxon>
        <taxon>Opisthorchiidae</taxon>
        <taxon>Opisthorchis</taxon>
    </lineage>
</organism>
<proteinExistence type="predicted"/>
<dbReference type="Gene3D" id="3.40.800.20">
    <property type="entry name" value="Histone deacetylase domain"/>
    <property type="match status" value="1"/>
</dbReference>
<keyword evidence="2" id="KW-1185">Reference proteome</keyword>
<dbReference type="AlphaFoldDB" id="A0A1S8WGT4"/>
<accession>A0A1S8WGT4</accession>
<dbReference type="InterPro" id="IPR023696">
    <property type="entry name" value="Ureohydrolase_dom_sf"/>
</dbReference>
<evidence type="ECO:0000313" key="2">
    <source>
        <dbReference type="Proteomes" id="UP000243686"/>
    </source>
</evidence>
<dbReference type="EMBL" id="KV907220">
    <property type="protein sequence ID" value="OON13662.1"/>
    <property type="molecule type" value="Genomic_DNA"/>
</dbReference>
<reference evidence="1 2" key="1">
    <citation type="submission" date="2015-03" db="EMBL/GenBank/DDBJ databases">
        <title>Draft genome of the nematode, Opisthorchis viverrini.</title>
        <authorList>
            <person name="Mitreva M."/>
        </authorList>
    </citation>
    <scope>NUCLEOTIDE SEQUENCE [LARGE SCALE GENOMIC DNA]</scope>
    <source>
        <strain evidence="1">Khon Kaen</strain>
    </source>
</reference>
<name>A0A1S8WGT4_OPIVI</name>
<evidence type="ECO:0000313" key="1">
    <source>
        <dbReference type="EMBL" id="OON13662.1"/>
    </source>
</evidence>
<dbReference type="InterPro" id="IPR037138">
    <property type="entry name" value="His_deacetylse_dom_sf"/>
</dbReference>
<dbReference type="SUPFAM" id="SSF52768">
    <property type="entry name" value="Arginase/deacetylase"/>
    <property type="match status" value="1"/>
</dbReference>
<dbReference type="Proteomes" id="UP000243686">
    <property type="component" value="Unassembled WGS sequence"/>
</dbReference>
<evidence type="ECO:0008006" key="3">
    <source>
        <dbReference type="Google" id="ProtNLM"/>
    </source>
</evidence>
<sequence length="72" mass="7625">MLAGGKLVVALEGGYYVDSLAEGSVHVLKALLGDQPAPLRLSCPPCKSVLGSSQKSVFQSKVHIYTGFNDEF</sequence>